<dbReference type="Gene3D" id="2.60.40.10">
    <property type="entry name" value="Immunoglobulins"/>
    <property type="match status" value="2"/>
</dbReference>
<feature type="domain" description="Fibronectin type-III" evidence="3">
    <location>
        <begin position="95"/>
        <end position="166"/>
    </location>
</feature>
<dbReference type="InterPro" id="IPR050713">
    <property type="entry name" value="RTP_Phos/Ushers"/>
</dbReference>
<dbReference type="GO" id="GO:0016020">
    <property type="term" value="C:membrane"/>
    <property type="evidence" value="ECO:0007669"/>
    <property type="project" value="UniProtKB-SubCell"/>
</dbReference>
<name>A0AAD8BA32_BIOPF</name>
<reference evidence="4" key="1">
    <citation type="journal article" date="2023" name="PLoS Negl. Trop. Dis.">
        <title>A genome sequence for Biomphalaria pfeifferi, the major vector snail for the human-infecting parasite Schistosoma mansoni.</title>
        <authorList>
            <person name="Bu L."/>
            <person name="Lu L."/>
            <person name="Laidemitt M.R."/>
            <person name="Zhang S.M."/>
            <person name="Mutuku M."/>
            <person name="Mkoji G."/>
            <person name="Steinauer M."/>
            <person name="Loker E.S."/>
        </authorList>
    </citation>
    <scope>NUCLEOTIDE SEQUENCE</scope>
    <source>
        <strain evidence="4">KasaAsao</strain>
    </source>
</reference>
<dbReference type="InterPro" id="IPR013783">
    <property type="entry name" value="Ig-like_fold"/>
</dbReference>
<feature type="domain" description="Fibronectin type-III" evidence="3">
    <location>
        <begin position="237"/>
        <end position="312"/>
    </location>
</feature>
<reference evidence="4" key="2">
    <citation type="submission" date="2023-04" db="EMBL/GenBank/DDBJ databases">
        <authorList>
            <person name="Bu L."/>
            <person name="Lu L."/>
            <person name="Laidemitt M.R."/>
            <person name="Zhang S.M."/>
            <person name="Mutuku M."/>
            <person name="Mkoji G."/>
            <person name="Steinauer M."/>
            <person name="Loker E.S."/>
        </authorList>
    </citation>
    <scope>NUCLEOTIDE SEQUENCE</scope>
    <source>
        <strain evidence="4">KasaAsao</strain>
        <tissue evidence="4">Whole Snail</tissue>
    </source>
</reference>
<dbReference type="SUPFAM" id="SSF57184">
    <property type="entry name" value="Growth factor receptor domain"/>
    <property type="match status" value="1"/>
</dbReference>
<keyword evidence="5" id="KW-1185">Reference proteome</keyword>
<evidence type="ECO:0000256" key="2">
    <source>
        <dbReference type="SAM" id="Phobius"/>
    </source>
</evidence>
<evidence type="ECO:0000313" key="5">
    <source>
        <dbReference type="Proteomes" id="UP001233172"/>
    </source>
</evidence>
<evidence type="ECO:0000259" key="3">
    <source>
        <dbReference type="SMART" id="SM00060"/>
    </source>
</evidence>
<feature type="domain" description="Fibronectin type-III" evidence="3">
    <location>
        <begin position="416"/>
        <end position="490"/>
    </location>
</feature>
<dbReference type="SUPFAM" id="SSF49265">
    <property type="entry name" value="Fibronectin type III"/>
    <property type="match status" value="3"/>
</dbReference>
<comment type="caution">
    <text evidence="4">The sequence shown here is derived from an EMBL/GenBank/DDBJ whole genome shotgun (WGS) entry which is preliminary data.</text>
</comment>
<keyword evidence="2" id="KW-0812">Transmembrane</keyword>
<keyword evidence="2" id="KW-1133">Transmembrane helix</keyword>
<keyword evidence="2" id="KW-0472">Membrane</keyword>
<dbReference type="PANTHER" id="PTHR46957">
    <property type="entry name" value="CYTOKINE RECEPTOR"/>
    <property type="match status" value="1"/>
</dbReference>
<dbReference type="CDD" id="cd00063">
    <property type="entry name" value="FN3"/>
    <property type="match status" value="2"/>
</dbReference>
<dbReference type="EMBL" id="JASAOG010000117">
    <property type="protein sequence ID" value="KAK0050153.1"/>
    <property type="molecule type" value="Genomic_DNA"/>
</dbReference>
<feature type="transmembrane region" description="Helical" evidence="2">
    <location>
        <begin position="551"/>
        <end position="574"/>
    </location>
</feature>
<accession>A0AAD8BA32</accession>
<dbReference type="Proteomes" id="UP001233172">
    <property type="component" value="Unassembled WGS sequence"/>
</dbReference>
<gene>
    <name evidence="4" type="ORF">Bpfe_020371</name>
</gene>
<feature type="region of interest" description="Disordered" evidence="1">
    <location>
        <begin position="508"/>
        <end position="530"/>
    </location>
</feature>
<sequence>MKNFRGGYTLDVYIDIYVFALQDLVMLLTELLLTFVLLDSIQTTVSAKYHGDECSEISSCEVNTYCVLSVNNETRCLCPDDKYRSDRNQCVNIQTLVVQDVRTVKVTSNSVQLSWSSLNVNYVEAKYNVSYEDTYNLGNESGVTIYKLKSETTYNFTIQIILFKTTLYMARYGLPYLHSARTNSNHKKKSHGELCTKGVDTCQTELLCVHNKNQEDRCLCDNNHYWNDHNKCISKSTLTIKTFTAKNISTTSVELSWSIDPLHKSSAQFKVWYGDKNIIFFNSDIMVATIDELKPITVYSFSIKVEIPADKNYNLIEGPPSTCIRRTETIKVTPRTIISTTTLSTTTLSTTTLRSKNKKPVLHDIQFVGHGDLCKLANSTCEPGTSCVETPNKQYRCLCNDLQYWNKDRLCVPLKGLTVTEVQVKKVTSTSVQLSWSNRNIDKVSTAYSVSYRNKSLAAHPGGINITNLQPARSYSFEIFVIIPNELNYKEKRGPGVSISAQTIAEDPNFEKKTPTHQTTTLPTETSSSSKQVLTHTTLVNTASGQSNTNIVIVVIVVLLVFAVVLIVIVVLVVRRKNSKRKSSTQILLDKYDKCRNGSQPELVYTELEPNTYSTSQDLATNTVNATNHNLPTSSNGASSPSVYYNSKAQEEVKVEIVYSHLFHFKEQEKENTENIYDG</sequence>
<dbReference type="Pfam" id="PF00041">
    <property type="entry name" value="fn3"/>
    <property type="match status" value="1"/>
</dbReference>
<dbReference type="PANTHER" id="PTHR46957:SF3">
    <property type="entry name" value="CYTOKINE RECEPTOR"/>
    <property type="match status" value="1"/>
</dbReference>
<evidence type="ECO:0000256" key="1">
    <source>
        <dbReference type="SAM" id="MobiDB-lite"/>
    </source>
</evidence>
<evidence type="ECO:0000313" key="4">
    <source>
        <dbReference type="EMBL" id="KAK0050153.1"/>
    </source>
</evidence>
<protein>
    <recommendedName>
        <fullName evidence="3">Fibronectin type-III domain-containing protein</fullName>
    </recommendedName>
</protein>
<dbReference type="SMART" id="SM00060">
    <property type="entry name" value="FN3"/>
    <property type="match status" value="3"/>
</dbReference>
<organism evidence="4 5">
    <name type="scientific">Biomphalaria pfeifferi</name>
    <name type="common">Bloodfluke planorb</name>
    <name type="synonym">Freshwater snail</name>
    <dbReference type="NCBI Taxonomy" id="112525"/>
    <lineage>
        <taxon>Eukaryota</taxon>
        <taxon>Metazoa</taxon>
        <taxon>Spiralia</taxon>
        <taxon>Lophotrochozoa</taxon>
        <taxon>Mollusca</taxon>
        <taxon>Gastropoda</taxon>
        <taxon>Heterobranchia</taxon>
        <taxon>Euthyneura</taxon>
        <taxon>Panpulmonata</taxon>
        <taxon>Hygrophila</taxon>
        <taxon>Lymnaeoidea</taxon>
        <taxon>Planorbidae</taxon>
        <taxon>Biomphalaria</taxon>
    </lineage>
</organism>
<dbReference type="InterPro" id="IPR003961">
    <property type="entry name" value="FN3_dom"/>
</dbReference>
<dbReference type="InterPro" id="IPR036116">
    <property type="entry name" value="FN3_sf"/>
</dbReference>
<dbReference type="InterPro" id="IPR009030">
    <property type="entry name" value="Growth_fac_rcpt_cys_sf"/>
</dbReference>
<proteinExistence type="predicted"/>
<dbReference type="AlphaFoldDB" id="A0AAD8BA32"/>
<feature type="compositionally biased region" description="Low complexity" evidence="1">
    <location>
        <begin position="516"/>
        <end position="530"/>
    </location>
</feature>